<evidence type="ECO:0000259" key="5">
    <source>
        <dbReference type="PROSITE" id="PS51192"/>
    </source>
</evidence>
<keyword evidence="8" id="KW-1185">Reference proteome</keyword>
<dbReference type="GO" id="GO:0003724">
    <property type="term" value="F:RNA helicase activity"/>
    <property type="evidence" value="ECO:0007669"/>
    <property type="project" value="TreeGrafter"/>
</dbReference>
<dbReference type="Gene3D" id="3.40.50.300">
    <property type="entry name" value="P-loop containing nucleotide triphosphate hydrolases"/>
    <property type="match status" value="2"/>
</dbReference>
<dbReference type="SMART" id="SM00487">
    <property type="entry name" value="DEXDc"/>
    <property type="match status" value="1"/>
</dbReference>
<evidence type="ECO:0000256" key="3">
    <source>
        <dbReference type="ARBA" id="ARBA00022806"/>
    </source>
</evidence>
<dbReference type="CDD" id="cd18787">
    <property type="entry name" value="SF2_C_DEAD"/>
    <property type="match status" value="1"/>
</dbReference>
<dbReference type="PANTHER" id="PTHR47963:SF7">
    <property type="entry name" value="ATP-DEPENDENT RNA HELICASE YFML-RELATED"/>
    <property type="match status" value="1"/>
</dbReference>
<dbReference type="InterPro" id="IPR011545">
    <property type="entry name" value="DEAD/DEAH_box_helicase_dom"/>
</dbReference>
<dbReference type="InterPro" id="IPR027417">
    <property type="entry name" value="P-loop_NTPase"/>
</dbReference>
<dbReference type="SUPFAM" id="SSF52540">
    <property type="entry name" value="P-loop containing nucleoside triphosphate hydrolases"/>
    <property type="match status" value="1"/>
</dbReference>
<protein>
    <submittedName>
        <fullName evidence="7">Helicase conserved C-terminal domain-containing protein</fullName>
    </submittedName>
</protein>
<dbReference type="InterPro" id="IPR050547">
    <property type="entry name" value="DEAD_box_RNA_helicases"/>
</dbReference>
<accession>A0A1G6H2I8</accession>
<feature type="domain" description="Helicase ATP-binding" evidence="5">
    <location>
        <begin position="34"/>
        <end position="206"/>
    </location>
</feature>
<evidence type="ECO:0000256" key="1">
    <source>
        <dbReference type="ARBA" id="ARBA00022741"/>
    </source>
</evidence>
<evidence type="ECO:0000313" key="7">
    <source>
        <dbReference type="EMBL" id="SDB88499.1"/>
    </source>
</evidence>
<dbReference type="GO" id="GO:0009409">
    <property type="term" value="P:response to cold"/>
    <property type="evidence" value="ECO:0007669"/>
    <property type="project" value="TreeGrafter"/>
</dbReference>
<dbReference type="GO" id="GO:0005829">
    <property type="term" value="C:cytosol"/>
    <property type="evidence" value="ECO:0007669"/>
    <property type="project" value="TreeGrafter"/>
</dbReference>
<dbReference type="InterPro" id="IPR014001">
    <property type="entry name" value="Helicase_ATP-bd"/>
</dbReference>
<dbReference type="InterPro" id="IPR044742">
    <property type="entry name" value="DEAD/DEAH_RhlB"/>
</dbReference>
<dbReference type="Pfam" id="PF00271">
    <property type="entry name" value="Helicase_C"/>
    <property type="match status" value="1"/>
</dbReference>
<evidence type="ECO:0000256" key="4">
    <source>
        <dbReference type="ARBA" id="ARBA00022840"/>
    </source>
</evidence>
<keyword evidence="4" id="KW-0067">ATP-binding</keyword>
<name>A0A1G6H2I8_9BACI</name>
<dbReference type="Pfam" id="PF00270">
    <property type="entry name" value="DEAD"/>
    <property type="match status" value="1"/>
</dbReference>
<keyword evidence="1" id="KW-0547">Nucleotide-binding</keyword>
<reference evidence="8" key="1">
    <citation type="submission" date="2016-09" db="EMBL/GenBank/DDBJ databases">
        <authorList>
            <person name="Varghese N."/>
            <person name="Submissions S."/>
        </authorList>
    </citation>
    <scope>NUCLEOTIDE SEQUENCE [LARGE SCALE GENOMIC DNA]</scope>
    <source>
        <strain evidence="8">25nlg</strain>
    </source>
</reference>
<feature type="domain" description="Helicase C-terminal" evidence="6">
    <location>
        <begin position="231"/>
        <end position="376"/>
    </location>
</feature>
<gene>
    <name evidence="7" type="ORF">SAMN05421737_102279</name>
</gene>
<dbReference type="GO" id="GO:0005840">
    <property type="term" value="C:ribosome"/>
    <property type="evidence" value="ECO:0007669"/>
    <property type="project" value="TreeGrafter"/>
</dbReference>
<dbReference type="GO" id="GO:0005524">
    <property type="term" value="F:ATP binding"/>
    <property type="evidence" value="ECO:0007669"/>
    <property type="project" value="UniProtKB-KW"/>
</dbReference>
<dbReference type="STRING" id="1464122.SAMN05421737_102279"/>
<dbReference type="GO" id="GO:0033592">
    <property type="term" value="F:RNA strand annealing activity"/>
    <property type="evidence" value="ECO:0007669"/>
    <property type="project" value="TreeGrafter"/>
</dbReference>
<sequence>MLKHFTMTTWPSGISEVLQAQGVTDPTPIQAKMIPEALAKKNILARSQTGTGKTLAYVLPILAHIQIDKKAVQAIVIAPSQELALQIMEVVRTLTQNGPITSAAFIGGTNINRQVDKLKKQKPHIVIGTPGRVLELIEMKKLKLTDVAMVALDEVDRMVDEAVSWRTVEMLGKRIGRTAQFLCVSATVQADVAKQLLAWLPEVHEIKVDGGLLPDTLAHIVIQTTARERIDVTRKVIHAESIKKGLVFVNQIDQLNEVTAKLRYHGISAVALSSEGDKHERSKAIRAFEQGEAAILVATDVAARGLDIAHITHIIQVYAPNTVESYIHRAGRTGRFNAPGKVITLLEAREAYKVQKYEATLGTIFSEGTLRHGQLKISK</sequence>
<dbReference type="GO" id="GO:0016787">
    <property type="term" value="F:hydrolase activity"/>
    <property type="evidence" value="ECO:0007669"/>
    <property type="project" value="UniProtKB-KW"/>
</dbReference>
<dbReference type="PANTHER" id="PTHR47963">
    <property type="entry name" value="DEAD-BOX ATP-DEPENDENT RNA HELICASE 47, MITOCHONDRIAL"/>
    <property type="match status" value="1"/>
</dbReference>
<evidence type="ECO:0000259" key="6">
    <source>
        <dbReference type="PROSITE" id="PS51194"/>
    </source>
</evidence>
<dbReference type="OrthoDB" id="9805696at2"/>
<dbReference type="PROSITE" id="PS51194">
    <property type="entry name" value="HELICASE_CTER"/>
    <property type="match status" value="1"/>
</dbReference>
<dbReference type="AlphaFoldDB" id="A0A1G6H2I8"/>
<keyword evidence="2" id="KW-0378">Hydrolase</keyword>
<proteinExistence type="predicted"/>
<dbReference type="Proteomes" id="UP000242662">
    <property type="component" value="Unassembled WGS sequence"/>
</dbReference>
<evidence type="ECO:0000313" key="8">
    <source>
        <dbReference type="Proteomes" id="UP000242662"/>
    </source>
</evidence>
<evidence type="ECO:0000256" key="2">
    <source>
        <dbReference type="ARBA" id="ARBA00022801"/>
    </source>
</evidence>
<dbReference type="EMBL" id="FMYM01000002">
    <property type="protein sequence ID" value="SDB88499.1"/>
    <property type="molecule type" value="Genomic_DNA"/>
</dbReference>
<dbReference type="CDD" id="cd00268">
    <property type="entry name" value="DEADc"/>
    <property type="match status" value="1"/>
</dbReference>
<dbReference type="SMART" id="SM00490">
    <property type="entry name" value="HELICc"/>
    <property type="match status" value="1"/>
</dbReference>
<dbReference type="RefSeq" id="WP_090774836.1">
    <property type="nucleotide sequence ID" value="NZ_FMYM01000002.1"/>
</dbReference>
<keyword evidence="3 7" id="KW-0347">Helicase</keyword>
<dbReference type="InterPro" id="IPR001650">
    <property type="entry name" value="Helicase_C-like"/>
</dbReference>
<dbReference type="PROSITE" id="PS51192">
    <property type="entry name" value="HELICASE_ATP_BIND_1"/>
    <property type="match status" value="1"/>
</dbReference>
<organism evidence="7 8">
    <name type="scientific">Shouchella lonarensis</name>
    <dbReference type="NCBI Taxonomy" id="1464122"/>
    <lineage>
        <taxon>Bacteria</taxon>
        <taxon>Bacillati</taxon>
        <taxon>Bacillota</taxon>
        <taxon>Bacilli</taxon>
        <taxon>Bacillales</taxon>
        <taxon>Bacillaceae</taxon>
        <taxon>Shouchella</taxon>
    </lineage>
</organism>